<sequence length="79" mass="8909">MSKESALIFTGIFIVIVPFLGVPNSVRTVLFVLSGVTVFFLALLIYAREKLLEQVKAKRRARSPKLRTHDSSENTETEK</sequence>
<gene>
    <name evidence="3" type="ORF">A3D67_02060</name>
</gene>
<dbReference type="Proteomes" id="UP000178099">
    <property type="component" value="Unassembled WGS sequence"/>
</dbReference>
<proteinExistence type="predicted"/>
<feature type="compositionally biased region" description="Basic and acidic residues" evidence="1">
    <location>
        <begin position="67"/>
        <end position="79"/>
    </location>
</feature>
<organism evidence="3 4">
    <name type="scientific">Candidatus Lloydbacteria bacterium RIFCSPHIGHO2_02_FULL_51_22</name>
    <dbReference type="NCBI Taxonomy" id="1798663"/>
    <lineage>
        <taxon>Bacteria</taxon>
        <taxon>Candidatus Lloydiibacteriota</taxon>
    </lineage>
</organism>
<evidence type="ECO:0000256" key="1">
    <source>
        <dbReference type="SAM" id="MobiDB-lite"/>
    </source>
</evidence>
<name>A0A1G2D7V3_9BACT</name>
<comment type="caution">
    <text evidence="3">The sequence shown here is derived from an EMBL/GenBank/DDBJ whole genome shotgun (WGS) entry which is preliminary data.</text>
</comment>
<evidence type="ECO:0000256" key="2">
    <source>
        <dbReference type="SAM" id="Phobius"/>
    </source>
</evidence>
<evidence type="ECO:0000313" key="3">
    <source>
        <dbReference type="EMBL" id="OGZ09696.1"/>
    </source>
</evidence>
<protein>
    <submittedName>
        <fullName evidence="3">Uncharacterized protein</fullName>
    </submittedName>
</protein>
<evidence type="ECO:0000313" key="4">
    <source>
        <dbReference type="Proteomes" id="UP000178099"/>
    </source>
</evidence>
<feature type="region of interest" description="Disordered" evidence="1">
    <location>
        <begin position="58"/>
        <end position="79"/>
    </location>
</feature>
<keyword evidence="2" id="KW-0812">Transmembrane</keyword>
<accession>A0A1G2D7V3</accession>
<feature type="transmembrane region" description="Helical" evidence="2">
    <location>
        <begin position="29"/>
        <end position="47"/>
    </location>
</feature>
<keyword evidence="2" id="KW-0472">Membrane</keyword>
<dbReference type="EMBL" id="MHLN01000047">
    <property type="protein sequence ID" value="OGZ09696.1"/>
    <property type="molecule type" value="Genomic_DNA"/>
</dbReference>
<dbReference type="AlphaFoldDB" id="A0A1G2D7V3"/>
<keyword evidence="2" id="KW-1133">Transmembrane helix</keyword>
<reference evidence="3 4" key="1">
    <citation type="journal article" date="2016" name="Nat. Commun.">
        <title>Thousands of microbial genomes shed light on interconnected biogeochemical processes in an aquifer system.</title>
        <authorList>
            <person name="Anantharaman K."/>
            <person name="Brown C.T."/>
            <person name="Hug L.A."/>
            <person name="Sharon I."/>
            <person name="Castelle C.J."/>
            <person name="Probst A.J."/>
            <person name="Thomas B.C."/>
            <person name="Singh A."/>
            <person name="Wilkins M.J."/>
            <person name="Karaoz U."/>
            <person name="Brodie E.L."/>
            <person name="Williams K.H."/>
            <person name="Hubbard S.S."/>
            <person name="Banfield J.F."/>
        </authorList>
    </citation>
    <scope>NUCLEOTIDE SEQUENCE [LARGE SCALE GENOMIC DNA]</scope>
</reference>
<feature type="transmembrane region" description="Helical" evidence="2">
    <location>
        <begin position="7"/>
        <end position="23"/>
    </location>
</feature>